<evidence type="ECO:0000313" key="2">
    <source>
        <dbReference type="Proteomes" id="UP001258315"/>
    </source>
</evidence>
<reference evidence="2" key="1">
    <citation type="submission" date="2023-07" db="EMBL/GenBank/DDBJ databases">
        <title>Functional and genomic diversity of the sorghum phyllosphere microbiome.</title>
        <authorList>
            <person name="Shade A."/>
        </authorList>
    </citation>
    <scope>NUCLEOTIDE SEQUENCE [LARGE SCALE GENOMIC DNA]</scope>
    <source>
        <strain evidence="2">SORGH_AS_0422</strain>
    </source>
</reference>
<sequence>MCLIRLFINISQKHIREGCDALIIKKCVVARSDSDVAISDVSVCELVAYLPLLSRGGSWFFFLIKRTKNQVTTLCFVCRTCPALQSRAAPRAVYLLPHFVPTVPMLQQNLKGPFPVTQAISATRLSPRSWEVTSTIY</sequence>
<protein>
    <submittedName>
        <fullName evidence="1">Uncharacterized protein</fullName>
    </submittedName>
</protein>
<keyword evidence="2" id="KW-1185">Reference proteome</keyword>
<organism evidence="1 2">
    <name type="scientific">Mucilaginibacter terrae</name>
    <dbReference type="NCBI Taxonomy" id="1955052"/>
    <lineage>
        <taxon>Bacteria</taxon>
        <taxon>Pseudomonadati</taxon>
        <taxon>Bacteroidota</taxon>
        <taxon>Sphingobacteriia</taxon>
        <taxon>Sphingobacteriales</taxon>
        <taxon>Sphingobacteriaceae</taxon>
        <taxon>Mucilaginibacter</taxon>
    </lineage>
</organism>
<gene>
    <name evidence="1" type="ORF">QE417_000971</name>
</gene>
<comment type="caution">
    <text evidence="1">The sequence shown here is derived from an EMBL/GenBank/DDBJ whole genome shotgun (WGS) entry which is preliminary data.</text>
</comment>
<accession>A0ABU3GQ36</accession>
<evidence type="ECO:0000313" key="1">
    <source>
        <dbReference type="EMBL" id="MDT3401899.1"/>
    </source>
</evidence>
<dbReference type="EMBL" id="JAVLVU010000001">
    <property type="protein sequence ID" value="MDT3401899.1"/>
    <property type="molecule type" value="Genomic_DNA"/>
</dbReference>
<proteinExistence type="predicted"/>
<dbReference type="Proteomes" id="UP001258315">
    <property type="component" value="Unassembled WGS sequence"/>
</dbReference>
<name>A0ABU3GQ36_9SPHI</name>